<dbReference type="EMBL" id="LR134350">
    <property type="protein sequence ID" value="VEG28043.1"/>
    <property type="molecule type" value="Genomic_DNA"/>
</dbReference>
<proteinExistence type="predicted"/>
<evidence type="ECO:0000256" key="1">
    <source>
        <dbReference type="SAM" id="MobiDB-lite"/>
    </source>
</evidence>
<feature type="region of interest" description="Disordered" evidence="1">
    <location>
        <begin position="1"/>
        <end position="29"/>
    </location>
</feature>
<name>A0A3S4RAU4_9ACTO</name>
<reference evidence="2 3" key="1">
    <citation type="submission" date="2018-12" db="EMBL/GenBank/DDBJ databases">
        <authorList>
            <consortium name="Pathogen Informatics"/>
        </authorList>
    </citation>
    <scope>NUCLEOTIDE SEQUENCE [LARGE SCALE GENOMIC DNA]</scope>
    <source>
        <strain evidence="2 3">NCTC11636</strain>
    </source>
</reference>
<accession>A0A3S4RAU4</accession>
<evidence type="ECO:0000313" key="2">
    <source>
        <dbReference type="EMBL" id="VEG28043.1"/>
    </source>
</evidence>
<gene>
    <name evidence="2" type="ORF">NCTC11636_01328</name>
</gene>
<dbReference type="Proteomes" id="UP000266895">
    <property type="component" value="Chromosome"/>
</dbReference>
<dbReference type="KEGG" id="ahw:NCTC11636_01328"/>
<sequence length="119" mass="12639">MSPPGRWPRHRSHREWRTPVTVTGPVHRDADGLLVPASGPVTVEDCHVVPGSSAALGMTDAVTSEAPSDAAVLYAPPGAPVRHRDMVEVPDTHPLAGAWMVEETPAAWPMGLVAALSRR</sequence>
<dbReference type="AlphaFoldDB" id="A0A3S4RAU4"/>
<organism evidence="2 3">
    <name type="scientific">Actinomyces howellii</name>
    <dbReference type="NCBI Taxonomy" id="52771"/>
    <lineage>
        <taxon>Bacteria</taxon>
        <taxon>Bacillati</taxon>
        <taxon>Actinomycetota</taxon>
        <taxon>Actinomycetes</taxon>
        <taxon>Actinomycetales</taxon>
        <taxon>Actinomycetaceae</taxon>
        <taxon>Actinomyces</taxon>
    </lineage>
</organism>
<protein>
    <submittedName>
        <fullName evidence="2">Uncharacterized protein</fullName>
    </submittedName>
</protein>
<evidence type="ECO:0000313" key="3">
    <source>
        <dbReference type="Proteomes" id="UP000266895"/>
    </source>
</evidence>
<keyword evidence="3" id="KW-1185">Reference proteome</keyword>